<dbReference type="OrthoDB" id="5498228at2"/>
<dbReference type="Gene3D" id="3.40.50.280">
    <property type="entry name" value="Cobalamin-binding domain"/>
    <property type="match status" value="1"/>
</dbReference>
<keyword evidence="3" id="KW-1185">Reference proteome</keyword>
<protein>
    <recommendedName>
        <fullName evidence="1">B12-binding domain-containing protein</fullName>
    </recommendedName>
</protein>
<dbReference type="PROSITE" id="PS51332">
    <property type="entry name" value="B12_BINDING"/>
    <property type="match status" value="1"/>
</dbReference>
<dbReference type="InterPro" id="IPR006158">
    <property type="entry name" value="Cobalamin-bd"/>
</dbReference>
<accession>F7ZDF4</accession>
<organism evidence="2 3">
    <name type="scientific">Roseobacter litoralis (strain ATCC 49566 / DSM 6996 / JCM 21268 / NBRC 15278 / OCh 149)</name>
    <dbReference type="NCBI Taxonomy" id="391595"/>
    <lineage>
        <taxon>Bacteria</taxon>
        <taxon>Pseudomonadati</taxon>
        <taxon>Pseudomonadota</taxon>
        <taxon>Alphaproteobacteria</taxon>
        <taxon>Rhodobacterales</taxon>
        <taxon>Roseobacteraceae</taxon>
        <taxon>Roseobacter</taxon>
    </lineage>
</organism>
<dbReference type="EMBL" id="CP002623">
    <property type="protein sequence ID" value="AEI94556.1"/>
    <property type="molecule type" value="Genomic_DNA"/>
</dbReference>
<dbReference type="GO" id="GO:0031419">
    <property type="term" value="F:cobalamin binding"/>
    <property type="evidence" value="ECO:0007669"/>
    <property type="project" value="InterPro"/>
</dbReference>
<dbReference type="KEGG" id="rli:RLO149_c025880"/>
<dbReference type="InterPro" id="IPR036724">
    <property type="entry name" value="Cobalamin-bd_sf"/>
</dbReference>
<evidence type="ECO:0000313" key="3">
    <source>
        <dbReference type="Proteomes" id="UP000001353"/>
    </source>
</evidence>
<dbReference type="Pfam" id="PF02310">
    <property type="entry name" value="B12-binding"/>
    <property type="match status" value="1"/>
</dbReference>
<name>F7ZDF4_ROSLO</name>
<proteinExistence type="predicted"/>
<dbReference type="GO" id="GO:0046872">
    <property type="term" value="F:metal ion binding"/>
    <property type="evidence" value="ECO:0007669"/>
    <property type="project" value="InterPro"/>
</dbReference>
<dbReference type="Proteomes" id="UP000001353">
    <property type="component" value="Chromosome"/>
</dbReference>
<evidence type="ECO:0000313" key="2">
    <source>
        <dbReference type="EMBL" id="AEI94556.1"/>
    </source>
</evidence>
<feature type="domain" description="B12-binding" evidence="1">
    <location>
        <begin position="149"/>
        <end position="277"/>
    </location>
</feature>
<sequence>MSDQNSPRAARDEDRYRQVQTDVLQLKARLPEADVGDIVSEVLNRVTALRKVNGDRVNLPTREKVEKLCYALISDDMNEGAAFIHDVQEEGATLEAVYLNYLAEAAGVLGEWWDDDHVTFLEVTIGSSRIYAIMRDLGYLFVPDRLVEVKSAIFATTPNETHVLGVQMAADLFGTEGWNIDVMTGLSHEALVQQITQSPYHILGLSAGGAHSAGALARLIVAVRLARPDMRIFLSGQIVQACPDLVTVMDLDGAADDIEDAKRILQELWSESCAQPS</sequence>
<dbReference type="eggNOG" id="COG5012">
    <property type="taxonomic scope" value="Bacteria"/>
</dbReference>
<evidence type="ECO:0000259" key="1">
    <source>
        <dbReference type="PROSITE" id="PS51332"/>
    </source>
</evidence>
<dbReference type="STRING" id="391595.RLO149_c025880"/>
<gene>
    <name evidence="2" type="ordered locus">RLO149_c025880</name>
</gene>
<dbReference type="RefSeq" id="WP_013962477.1">
    <property type="nucleotide sequence ID" value="NC_015730.1"/>
</dbReference>
<reference evidence="2 3" key="1">
    <citation type="journal article" date="2011" name="BMC Genomics">
        <title>Comparative genome analysis and genome-guided physiological analysis of Roseobacter litoralis.</title>
        <authorList>
            <person name="Kalhoefer D."/>
            <person name="Thole S."/>
            <person name="Voget S."/>
            <person name="Lehmann R."/>
            <person name="Liesegang H."/>
            <person name="Wollher A."/>
            <person name="Daniel R."/>
            <person name="Simon M."/>
            <person name="Brinkhoff T."/>
        </authorList>
    </citation>
    <scope>NUCLEOTIDE SEQUENCE [LARGE SCALE GENOMIC DNA]</scope>
    <source>
        <strain evidence="3">ATCC 49566 / DSM 6996 / JCM 21268 / NBRC 15278 / OCh 149</strain>
    </source>
</reference>
<dbReference type="AlphaFoldDB" id="F7ZDF4"/>
<dbReference type="HOGENOM" id="CLU_066634_2_0_5"/>
<dbReference type="SUPFAM" id="SSF52242">
    <property type="entry name" value="Cobalamin (vitamin B12)-binding domain"/>
    <property type="match status" value="1"/>
</dbReference>